<dbReference type="InterPro" id="IPR027417">
    <property type="entry name" value="P-loop_NTPase"/>
</dbReference>
<gene>
    <name evidence="4" type="ORF">RSE6_14436</name>
</gene>
<feature type="coiled-coil region" evidence="2">
    <location>
        <begin position="120"/>
        <end position="147"/>
    </location>
</feature>
<dbReference type="EMBL" id="FJVC01000667">
    <property type="protein sequence ID" value="CZT53005.1"/>
    <property type="molecule type" value="Genomic_DNA"/>
</dbReference>
<dbReference type="SUPFAM" id="SSF52540">
    <property type="entry name" value="P-loop containing nucleoside triphosphate hydrolases"/>
    <property type="match status" value="1"/>
</dbReference>
<dbReference type="InterPro" id="IPR056884">
    <property type="entry name" value="NPHP3-like_N"/>
</dbReference>
<evidence type="ECO:0000256" key="1">
    <source>
        <dbReference type="ARBA" id="ARBA00022737"/>
    </source>
</evidence>
<organism evidence="4 5">
    <name type="scientific">Rhynchosporium secalis</name>
    <name type="common">Barley scald fungus</name>
    <dbReference type="NCBI Taxonomy" id="38038"/>
    <lineage>
        <taxon>Eukaryota</taxon>
        <taxon>Fungi</taxon>
        <taxon>Dikarya</taxon>
        <taxon>Ascomycota</taxon>
        <taxon>Pezizomycotina</taxon>
        <taxon>Leotiomycetes</taxon>
        <taxon>Helotiales</taxon>
        <taxon>Ploettnerulaceae</taxon>
        <taxon>Rhynchosporium</taxon>
    </lineage>
</organism>
<dbReference type="PANTHER" id="PTHR10039:SF5">
    <property type="entry name" value="NACHT DOMAIN-CONTAINING PROTEIN"/>
    <property type="match status" value="1"/>
</dbReference>
<sequence>MAEAAFAIIGVTAALLQLSEFTGKAVYSAYGLDLSHQAGNRQAFTDLVGRCQGVVNQLLILLKKCEAKKTKSMHQSLRASIKAQWTKSEVEALHKELRDCKSLLGIFMIWRFKSDFGGKLEEVLKANAKQSQQLALLQEQAESSRQSHDLGIENLNQIWELLKLSETQLRIRSHNRVLNALRFDGMEARVDSVSRSKSDTFDWCLTDKQLPISYPELAISFQEWLIKGNGVFHISGKFGSGKSTLMKYLVNHAVTKTNLEKWAGSRRLIFAQFFFWKPGRRLEKTLEGLLRSIAYTILK</sequence>
<evidence type="ECO:0000313" key="4">
    <source>
        <dbReference type="EMBL" id="CZT53005.1"/>
    </source>
</evidence>
<evidence type="ECO:0000259" key="3">
    <source>
        <dbReference type="Pfam" id="PF24883"/>
    </source>
</evidence>
<feature type="domain" description="Nephrocystin 3-like N-terminal" evidence="3">
    <location>
        <begin position="220"/>
        <end position="298"/>
    </location>
</feature>
<protein>
    <recommendedName>
        <fullName evidence="3">Nephrocystin 3-like N-terminal domain-containing protein</fullName>
    </recommendedName>
</protein>
<dbReference type="Proteomes" id="UP000177625">
    <property type="component" value="Unassembled WGS sequence"/>
</dbReference>
<dbReference type="AlphaFoldDB" id="A0A1E1MVW7"/>
<evidence type="ECO:0000256" key="2">
    <source>
        <dbReference type="SAM" id="Coils"/>
    </source>
</evidence>
<keyword evidence="1" id="KW-0677">Repeat</keyword>
<evidence type="ECO:0000313" key="5">
    <source>
        <dbReference type="Proteomes" id="UP000177625"/>
    </source>
</evidence>
<reference evidence="5" key="1">
    <citation type="submission" date="2016-03" db="EMBL/GenBank/DDBJ databases">
        <authorList>
            <person name="Guldener U."/>
        </authorList>
    </citation>
    <scope>NUCLEOTIDE SEQUENCE [LARGE SCALE GENOMIC DNA]</scope>
</reference>
<dbReference type="PANTHER" id="PTHR10039">
    <property type="entry name" value="AMELOGENIN"/>
    <property type="match status" value="1"/>
</dbReference>
<proteinExistence type="predicted"/>
<keyword evidence="2" id="KW-0175">Coiled coil</keyword>
<dbReference type="Pfam" id="PF24883">
    <property type="entry name" value="NPHP3_N"/>
    <property type="match status" value="1"/>
</dbReference>
<keyword evidence="5" id="KW-1185">Reference proteome</keyword>
<name>A0A1E1MVW7_RHYSE</name>
<accession>A0A1E1MVW7</accession>